<accession>A0A382EUS0</accession>
<feature type="domain" description="Microcystin LR degradation protein MlrC N-terminal" evidence="1">
    <location>
        <begin position="1"/>
        <end position="293"/>
    </location>
</feature>
<protein>
    <recommendedName>
        <fullName evidence="1">Microcystin LR degradation protein MlrC N-terminal domain-containing protein</fullName>
    </recommendedName>
</protein>
<evidence type="ECO:0000259" key="1">
    <source>
        <dbReference type="Pfam" id="PF07364"/>
    </source>
</evidence>
<dbReference type="EMBL" id="UINC01046466">
    <property type="protein sequence ID" value="SVB54526.1"/>
    <property type="molecule type" value="Genomic_DNA"/>
</dbReference>
<sequence length="304" mass="33717">MAGLWHETNTFAVEQNDSMETIHIKRGDALLPQEHVRNFMGGFIEGANRPDVELVPALEIGFSHGGLIHAKVYEHCRSIIVNALREAKPLDGVYFAFHGAMVAETPYTDAEGELVQEARRILGDIPMVGTYDFHAIMSDLEIQSLVPFPNNTNPHIDGYERGLEAAKCLLQMLDGTIQPITNRVLVPVIGPNIGQSTWSHLPVEEERLLLHQLNLKREVLEKIPRVINITILGGYGYGDSPDAGMSVVATTDGDAILAKKLANDLANDLWTQRGELQKVRPIYLIDEGIRMAMKQQETPVLLVD</sequence>
<evidence type="ECO:0000313" key="2">
    <source>
        <dbReference type="EMBL" id="SVB54526.1"/>
    </source>
</evidence>
<feature type="non-terminal residue" evidence="2">
    <location>
        <position position="304"/>
    </location>
</feature>
<proteinExistence type="predicted"/>
<dbReference type="AlphaFoldDB" id="A0A382EUS0"/>
<organism evidence="2">
    <name type="scientific">marine metagenome</name>
    <dbReference type="NCBI Taxonomy" id="408172"/>
    <lineage>
        <taxon>unclassified sequences</taxon>
        <taxon>metagenomes</taxon>
        <taxon>ecological metagenomes</taxon>
    </lineage>
</organism>
<dbReference type="Pfam" id="PF07364">
    <property type="entry name" value="DUF1485"/>
    <property type="match status" value="1"/>
</dbReference>
<name>A0A382EUS0_9ZZZZ</name>
<reference evidence="2" key="1">
    <citation type="submission" date="2018-05" db="EMBL/GenBank/DDBJ databases">
        <authorList>
            <person name="Lanie J.A."/>
            <person name="Ng W.-L."/>
            <person name="Kazmierczak K.M."/>
            <person name="Andrzejewski T.M."/>
            <person name="Davidsen T.M."/>
            <person name="Wayne K.J."/>
            <person name="Tettelin H."/>
            <person name="Glass J.I."/>
            <person name="Rusch D."/>
            <person name="Podicherti R."/>
            <person name="Tsui H.-C.T."/>
            <person name="Winkler M.E."/>
        </authorList>
    </citation>
    <scope>NUCLEOTIDE SEQUENCE</scope>
</reference>
<dbReference type="InterPro" id="IPR015995">
    <property type="entry name" value="MlrC_N"/>
</dbReference>
<gene>
    <name evidence="2" type="ORF">METZ01_LOCUS207380</name>
</gene>